<reference evidence="6 7" key="1">
    <citation type="submission" date="2019-01" db="EMBL/GenBank/DDBJ databases">
        <title>Coherence of Microcystis species and biogeography revealed through population genomics.</title>
        <authorList>
            <person name="Perez-Carrascal O.M."/>
            <person name="Terrat Y."/>
            <person name="Giani A."/>
            <person name="Fortin N."/>
            <person name="Tromas N."/>
            <person name="Shapiro B.J."/>
        </authorList>
    </citation>
    <scope>NUCLEOTIDE SEQUENCE [LARGE SCALE GENOMIC DNA]</scope>
    <source>
        <strain evidence="6">Mv_BB_P_19951000_S68D</strain>
    </source>
</reference>
<dbReference type="GO" id="GO:0006629">
    <property type="term" value="P:lipid metabolic process"/>
    <property type="evidence" value="ECO:0007669"/>
    <property type="project" value="InterPro"/>
</dbReference>
<dbReference type="InterPro" id="IPR002921">
    <property type="entry name" value="Fungal_lipase-type"/>
</dbReference>
<dbReference type="InterPro" id="IPR029058">
    <property type="entry name" value="AB_hydrolase_fold"/>
</dbReference>
<sequence>MNQSLRFSQILSQSLESVSYSLQEFATSPEFIDKMRLAFGDSFVTITALNLAQDWQKGNITLPSIEILPATTLNGAYAGYPSATNTIPDNFIIRYEGRNILETGFVGGSKTGTVQIPEGDSDQLEIIVATNDEGTAWNYTVETIAPGLNIQDAYVAVAEGSNQTATLKFPVILSEAVDVEVTVNYFTLVGTAVDGVTGNDRIDYRPITGTLTFAPGETSKEVEITVLGDTPVNYGGNANFEIFARDTAYQNWDKGDDIDFNGSLSYGDLGYRVDQFFNDGSTGFQATGLTSDENFFVLISNPVHSEISKESDQEKDRLLTDLEEFLGPDFVNSSSYQKVQETLNNLEAQDTSWAFATGTIYDEGKAPVLAIRGTQPDQLRTDVWDDANPNGIGYGQFTANRGGVNQWLEEISQPEDNLSVKPHITGHSLGGALTQWVAADYSSQGALGDIVTFNAPGISTSAANSFGGAEKVTHYIPSIDIVSMAGFRYISGQYVLSNQLLVPSSFPNPVDAHLHPVIIPKTESSGLTKPSGLGIDTVGSTNTLSSAFFTYLPDPDYFAIQVIIAGLGAITPIPGATTTGAYVASVLTFRGTTEINRQLIGAVIYGIDYAIEFAKASVQAAWNAAKQWGQDAWNAITGWGENAWGAVSNWTVEAWNATTEWVNQAWDATTQWTSDALASDNSMDS</sequence>
<dbReference type="Gene3D" id="3.40.50.1820">
    <property type="entry name" value="alpha/beta hydrolase"/>
    <property type="match status" value="1"/>
</dbReference>
<accession>A0A552HFC8</accession>
<keyword evidence="2" id="KW-0677">Repeat</keyword>
<dbReference type="EMBL" id="SFAZ01000255">
    <property type="protein sequence ID" value="TRU69928.1"/>
    <property type="molecule type" value="Genomic_DNA"/>
</dbReference>
<dbReference type="SUPFAM" id="SSF141072">
    <property type="entry name" value="CalX-like"/>
    <property type="match status" value="1"/>
</dbReference>
<name>A0A552HFC8_MICVR</name>
<comment type="caution">
    <text evidence="6">The sequence shown here is derived from an EMBL/GenBank/DDBJ whole genome shotgun (WGS) entry which is preliminary data.</text>
</comment>
<dbReference type="AlphaFoldDB" id="A0A552HFC8"/>
<dbReference type="InterPro" id="IPR003644">
    <property type="entry name" value="Calx_beta"/>
</dbReference>
<gene>
    <name evidence="6" type="ORF">EWV77_17670</name>
</gene>
<keyword evidence="3" id="KW-0106">Calcium</keyword>
<organism evidence="6 7">
    <name type="scientific">Microcystis viridis Mv_BB_P_19951000_S68D</name>
    <dbReference type="NCBI Taxonomy" id="2486270"/>
    <lineage>
        <taxon>Bacteria</taxon>
        <taxon>Bacillati</taxon>
        <taxon>Cyanobacteriota</taxon>
        <taxon>Cyanophyceae</taxon>
        <taxon>Oscillatoriophycideae</taxon>
        <taxon>Chroococcales</taxon>
        <taxon>Microcystaceae</taxon>
        <taxon>Microcystis</taxon>
    </lineage>
</organism>
<dbReference type="GO" id="GO:0007154">
    <property type="term" value="P:cell communication"/>
    <property type="evidence" value="ECO:0007669"/>
    <property type="project" value="InterPro"/>
</dbReference>
<dbReference type="InterPro" id="IPR038081">
    <property type="entry name" value="CalX-like_sf"/>
</dbReference>
<dbReference type="SUPFAM" id="SSF53474">
    <property type="entry name" value="alpha/beta-Hydrolases"/>
    <property type="match status" value="1"/>
</dbReference>
<keyword evidence="1" id="KW-0732">Signal</keyword>
<evidence type="ECO:0000313" key="6">
    <source>
        <dbReference type="EMBL" id="TRU69928.1"/>
    </source>
</evidence>
<dbReference type="Pfam" id="PF01764">
    <property type="entry name" value="Lipase_3"/>
    <property type="match status" value="1"/>
</dbReference>
<feature type="domain" description="Fungal lipase-type" evidence="4">
    <location>
        <begin position="415"/>
        <end position="484"/>
    </location>
</feature>
<evidence type="ECO:0000256" key="3">
    <source>
        <dbReference type="ARBA" id="ARBA00022837"/>
    </source>
</evidence>
<evidence type="ECO:0000259" key="5">
    <source>
        <dbReference type="Pfam" id="PF03160"/>
    </source>
</evidence>
<proteinExistence type="predicted"/>
<evidence type="ECO:0000256" key="2">
    <source>
        <dbReference type="ARBA" id="ARBA00022737"/>
    </source>
</evidence>
<evidence type="ECO:0000313" key="7">
    <source>
        <dbReference type="Proteomes" id="UP000320674"/>
    </source>
</evidence>
<dbReference type="Pfam" id="PF03160">
    <property type="entry name" value="Calx-beta"/>
    <property type="match status" value="1"/>
</dbReference>
<dbReference type="Proteomes" id="UP000320674">
    <property type="component" value="Unassembled WGS sequence"/>
</dbReference>
<evidence type="ECO:0000256" key="1">
    <source>
        <dbReference type="ARBA" id="ARBA00022729"/>
    </source>
</evidence>
<dbReference type="Gene3D" id="2.60.40.2030">
    <property type="match status" value="1"/>
</dbReference>
<feature type="domain" description="Calx-beta" evidence="5">
    <location>
        <begin position="162"/>
        <end position="240"/>
    </location>
</feature>
<protein>
    <submittedName>
        <fullName evidence="6">DUF2974 domain-containing protein</fullName>
    </submittedName>
</protein>
<dbReference type="GO" id="GO:0016020">
    <property type="term" value="C:membrane"/>
    <property type="evidence" value="ECO:0007669"/>
    <property type="project" value="InterPro"/>
</dbReference>
<evidence type="ECO:0000259" key="4">
    <source>
        <dbReference type="Pfam" id="PF01764"/>
    </source>
</evidence>